<evidence type="ECO:0000256" key="4">
    <source>
        <dbReference type="ARBA" id="ARBA00022840"/>
    </source>
</evidence>
<dbReference type="PROSITE" id="PS50929">
    <property type="entry name" value="ABC_TM1F"/>
    <property type="match status" value="1"/>
</dbReference>
<feature type="transmembrane region" description="Helical" evidence="7">
    <location>
        <begin position="280"/>
        <end position="300"/>
    </location>
</feature>
<dbReference type="PROSITE" id="PS00211">
    <property type="entry name" value="ABC_TRANSPORTER_1"/>
    <property type="match status" value="1"/>
</dbReference>
<feature type="transmembrane region" description="Helical" evidence="7">
    <location>
        <begin position="184"/>
        <end position="212"/>
    </location>
</feature>
<dbReference type="GO" id="GO:0015421">
    <property type="term" value="F:ABC-type oligopeptide transporter activity"/>
    <property type="evidence" value="ECO:0007669"/>
    <property type="project" value="TreeGrafter"/>
</dbReference>
<dbReference type="InterPro" id="IPR003593">
    <property type="entry name" value="AAA+_ATPase"/>
</dbReference>
<dbReference type="FunFam" id="3.40.50.300:FF:000218">
    <property type="entry name" value="Multidrug ABC transporter ATP-binding protein"/>
    <property type="match status" value="1"/>
</dbReference>
<dbReference type="Gene3D" id="1.20.1560.10">
    <property type="entry name" value="ABC transporter type 1, transmembrane domain"/>
    <property type="match status" value="1"/>
</dbReference>
<dbReference type="InterPro" id="IPR003439">
    <property type="entry name" value="ABC_transporter-like_ATP-bd"/>
</dbReference>
<dbReference type="Pfam" id="PF00005">
    <property type="entry name" value="ABC_tran"/>
    <property type="match status" value="1"/>
</dbReference>
<dbReference type="SMART" id="SM00382">
    <property type="entry name" value="AAA"/>
    <property type="match status" value="1"/>
</dbReference>
<feature type="transmembrane region" description="Helical" evidence="7">
    <location>
        <begin position="157"/>
        <end position="178"/>
    </location>
</feature>
<reference evidence="10" key="1">
    <citation type="submission" date="2018-05" db="EMBL/GenBank/DDBJ databases">
        <authorList>
            <person name="Lanie J.A."/>
            <person name="Ng W.-L."/>
            <person name="Kazmierczak K.M."/>
            <person name="Andrzejewski T.M."/>
            <person name="Davidsen T.M."/>
            <person name="Wayne K.J."/>
            <person name="Tettelin H."/>
            <person name="Glass J.I."/>
            <person name="Rusch D."/>
            <person name="Podicherti R."/>
            <person name="Tsui H.-C.T."/>
            <person name="Winkler M.E."/>
        </authorList>
    </citation>
    <scope>NUCLEOTIDE SEQUENCE</scope>
</reference>
<feature type="domain" description="ABC transmembrane type-1" evidence="9">
    <location>
        <begin position="34"/>
        <end position="324"/>
    </location>
</feature>
<dbReference type="InterPro" id="IPR027417">
    <property type="entry name" value="P-loop_NTPase"/>
</dbReference>
<comment type="subcellular location">
    <subcellularLocation>
        <location evidence="1">Membrane</location>
        <topology evidence="1">Multi-pass membrane protein</topology>
    </subcellularLocation>
</comment>
<protein>
    <recommendedName>
        <fullName evidence="11">ABC transporter ATP-binding protein</fullName>
    </recommendedName>
</protein>
<keyword evidence="5 7" id="KW-1133">Transmembrane helix</keyword>
<name>A0A381R5J0_9ZZZZ</name>
<dbReference type="InterPro" id="IPR039421">
    <property type="entry name" value="Type_1_exporter"/>
</dbReference>
<evidence type="ECO:0000256" key="3">
    <source>
        <dbReference type="ARBA" id="ARBA00022741"/>
    </source>
</evidence>
<dbReference type="GO" id="GO:0016887">
    <property type="term" value="F:ATP hydrolysis activity"/>
    <property type="evidence" value="ECO:0007669"/>
    <property type="project" value="InterPro"/>
</dbReference>
<dbReference type="EMBL" id="UINC01001705">
    <property type="protein sequence ID" value="SUZ87021.1"/>
    <property type="molecule type" value="Genomic_DNA"/>
</dbReference>
<proteinExistence type="predicted"/>
<feature type="transmembrane region" description="Helical" evidence="7">
    <location>
        <begin position="27"/>
        <end position="52"/>
    </location>
</feature>
<keyword evidence="4" id="KW-0067">ATP-binding</keyword>
<keyword evidence="3" id="KW-0547">Nucleotide-binding</keyword>
<evidence type="ECO:0000256" key="2">
    <source>
        <dbReference type="ARBA" id="ARBA00022692"/>
    </source>
</evidence>
<dbReference type="InterPro" id="IPR036640">
    <property type="entry name" value="ABC1_TM_sf"/>
</dbReference>
<dbReference type="PANTHER" id="PTHR43394:SF1">
    <property type="entry name" value="ATP-BINDING CASSETTE SUB-FAMILY B MEMBER 10, MITOCHONDRIAL"/>
    <property type="match status" value="1"/>
</dbReference>
<dbReference type="SUPFAM" id="SSF52540">
    <property type="entry name" value="P-loop containing nucleoside triphosphate hydrolases"/>
    <property type="match status" value="1"/>
</dbReference>
<evidence type="ECO:0000259" key="8">
    <source>
        <dbReference type="PROSITE" id="PS50893"/>
    </source>
</evidence>
<evidence type="ECO:0008006" key="11">
    <source>
        <dbReference type="Google" id="ProtNLM"/>
    </source>
</evidence>
<dbReference type="Gene3D" id="3.40.50.300">
    <property type="entry name" value="P-loop containing nucleotide triphosphate hydrolases"/>
    <property type="match status" value="1"/>
</dbReference>
<evidence type="ECO:0000256" key="5">
    <source>
        <dbReference type="ARBA" id="ARBA00022989"/>
    </source>
</evidence>
<evidence type="ECO:0000256" key="1">
    <source>
        <dbReference type="ARBA" id="ARBA00004141"/>
    </source>
</evidence>
<dbReference type="InterPro" id="IPR017871">
    <property type="entry name" value="ABC_transporter-like_CS"/>
</dbReference>
<sequence>MTAPEKETRATPTGVLRHYWHVVDGKVWHLALPIFLILIAAAFELVSFSLLLPLTDAVIDNSFDFLETSRWFGWITALVPAGLDESARPAYLVICIVALIILGRIGKQGVQYAARRFVMVRNERYRVKVSQDTFGRVLTFGRQYFDRQAIGRIDAEIGWSSSVLGLLVAVQELFRFVVSLLAKAGVMMAISIPLSVAFLVTLPLVQGLVAAINRAVKRISEEGVEVDRQIRTQILDILGAIPLVKAYSQERAATEMYETVLQQGESVAVRRDKAIAIRYPIEEIMILVAMLLVQGVFILVSGDFQPAELAIFAAFLLPLQQALRDYKMISQFSLRVSEELPRLEAVAGLFSDEGKFIVPSGEKTFRGIAHEIEVSHLDFSYAQASEVLHDLSATIPAGKVTAVVGSSGAGKTTFVDLLARFYDCAPGTIFLDGTDIREYSLPSLHSGMSIVSQDVWLLNQSLRDNLTFGLGRKVPDEELARALSDVQLDDLLDESSGGLDTEVGDRGVRLSGGQRQRIALARALLRDPDIVILDEATSALDSLIEQNVADAIKRRLAGHTLIVIAHRLSTIRDADLILVFESGRIVERGTWSELIERRGAFHSLCRAQSEKDAAVGA</sequence>
<dbReference type="Pfam" id="PF00664">
    <property type="entry name" value="ABC_membrane"/>
    <property type="match status" value="1"/>
</dbReference>
<gene>
    <name evidence="10" type="ORF">METZ01_LOCUS39875</name>
</gene>
<dbReference type="GO" id="GO:0005524">
    <property type="term" value="F:ATP binding"/>
    <property type="evidence" value="ECO:0007669"/>
    <property type="project" value="UniProtKB-KW"/>
</dbReference>
<evidence type="ECO:0000256" key="7">
    <source>
        <dbReference type="SAM" id="Phobius"/>
    </source>
</evidence>
<evidence type="ECO:0000256" key="6">
    <source>
        <dbReference type="ARBA" id="ARBA00023136"/>
    </source>
</evidence>
<keyword evidence="2 7" id="KW-0812">Transmembrane</keyword>
<dbReference type="InterPro" id="IPR011527">
    <property type="entry name" value="ABC1_TM_dom"/>
</dbReference>
<feature type="domain" description="ABC transporter" evidence="8">
    <location>
        <begin position="372"/>
        <end position="607"/>
    </location>
</feature>
<keyword evidence="6 7" id="KW-0472">Membrane</keyword>
<evidence type="ECO:0000259" key="9">
    <source>
        <dbReference type="PROSITE" id="PS50929"/>
    </source>
</evidence>
<dbReference type="PROSITE" id="PS50893">
    <property type="entry name" value="ABC_TRANSPORTER_2"/>
    <property type="match status" value="1"/>
</dbReference>
<dbReference type="PANTHER" id="PTHR43394">
    <property type="entry name" value="ATP-DEPENDENT PERMEASE MDL1, MITOCHONDRIAL"/>
    <property type="match status" value="1"/>
</dbReference>
<accession>A0A381R5J0</accession>
<evidence type="ECO:0000313" key="10">
    <source>
        <dbReference type="EMBL" id="SUZ87021.1"/>
    </source>
</evidence>
<feature type="transmembrane region" description="Helical" evidence="7">
    <location>
        <begin position="89"/>
        <end position="106"/>
    </location>
</feature>
<dbReference type="AlphaFoldDB" id="A0A381R5J0"/>
<dbReference type="SUPFAM" id="SSF90123">
    <property type="entry name" value="ABC transporter transmembrane region"/>
    <property type="match status" value="1"/>
</dbReference>
<dbReference type="GO" id="GO:0016020">
    <property type="term" value="C:membrane"/>
    <property type="evidence" value="ECO:0007669"/>
    <property type="project" value="UniProtKB-SubCell"/>
</dbReference>
<organism evidence="10">
    <name type="scientific">marine metagenome</name>
    <dbReference type="NCBI Taxonomy" id="408172"/>
    <lineage>
        <taxon>unclassified sequences</taxon>
        <taxon>metagenomes</taxon>
        <taxon>ecological metagenomes</taxon>
    </lineage>
</organism>